<accession>X1EAX4</accession>
<feature type="domain" description="Response regulatory" evidence="3">
    <location>
        <begin position="1"/>
        <end position="85"/>
    </location>
</feature>
<gene>
    <name evidence="4" type="ORF">S01H4_57047</name>
</gene>
<name>X1EAX4_9ZZZZ</name>
<dbReference type="PROSITE" id="PS50110">
    <property type="entry name" value="RESPONSE_REGULATORY"/>
    <property type="match status" value="1"/>
</dbReference>
<keyword evidence="2" id="KW-0902">Two-component regulatory system</keyword>
<evidence type="ECO:0000256" key="2">
    <source>
        <dbReference type="ARBA" id="ARBA00023012"/>
    </source>
</evidence>
<feature type="non-terminal residue" evidence="4">
    <location>
        <position position="1"/>
    </location>
</feature>
<reference evidence="4" key="1">
    <citation type="journal article" date="2014" name="Front. Microbiol.">
        <title>High frequency of phylogenetically diverse reductive dehalogenase-homologous genes in deep subseafloor sedimentary metagenomes.</title>
        <authorList>
            <person name="Kawai M."/>
            <person name="Futagami T."/>
            <person name="Toyoda A."/>
            <person name="Takaki Y."/>
            <person name="Nishi S."/>
            <person name="Hori S."/>
            <person name="Arai W."/>
            <person name="Tsubouchi T."/>
            <person name="Morono Y."/>
            <person name="Uchiyama I."/>
            <person name="Ito T."/>
            <person name="Fujiyama A."/>
            <person name="Inagaki F."/>
            <person name="Takami H."/>
        </authorList>
    </citation>
    <scope>NUCLEOTIDE SEQUENCE</scope>
    <source>
        <strain evidence="4">Expedition CK06-06</strain>
    </source>
</reference>
<dbReference type="EMBL" id="BART01033137">
    <property type="protein sequence ID" value="GAH17485.1"/>
    <property type="molecule type" value="Genomic_DNA"/>
</dbReference>
<dbReference type="PANTHER" id="PTHR45339:SF1">
    <property type="entry name" value="HYBRID SIGNAL TRANSDUCTION HISTIDINE KINASE J"/>
    <property type="match status" value="1"/>
</dbReference>
<keyword evidence="1" id="KW-0597">Phosphoprotein</keyword>
<dbReference type="GO" id="GO:0000160">
    <property type="term" value="P:phosphorelay signal transduction system"/>
    <property type="evidence" value="ECO:0007669"/>
    <property type="project" value="UniProtKB-KW"/>
</dbReference>
<dbReference type="InterPro" id="IPR011006">
    <property type="entry name" value="CheY-like_superfamily"/>
</dbReference>
<dbReference type="Pfam" id="PF00072">
    <property type="entry name" value="Response_reg"/>
    <property type="match status" value="1"/>
</dbReference>
<evidence type="ECO:0000256" key="1">
    <source>
        <dbReference type="ARBA" id="ARBA00022553"/>
    </source>
</evidence>
<dbReference type="PANTHER" id="PTHR45339">
    <property type="entry name" value="HYBRID SIGNAL TRANSDUCTION HISTIDINE KINASE J"/>
    <property type="match status" value="1"/>
</dbReference>
<comment type="caution">
    <text evidence="4">The sequence shown here is derived from an EMBL/GenBank/DDBJ whole genome shotgun (WGS) entry which is preliminary data.</text>
</comment>
<evidence type="ECO:0000313" key="4">
    <source>
        <dbReference type="EMBL" id="GAH17485.1"/>
    </source>
</evidence>
<dbReference type="Gene3D" id="3.40.50.2300">
    <property type="match status" value="1"/>
</dbReference>
<evidence type="ECO:0000259" key="3">
    <source>
        <dbReference type="PROSITE" id="PS50110"/>
    </source>
</evidence>
<sequence length="92" mass="10247">EALKVVSSGERPDLIIMDIQLPKVDGLEVTRRLKQIPEFSDIPIIAVTAYAMRGDEEKIVEAGCNAYLPKPINTRELPRLVAEMLNVTVTRS</sequence>
<dbReference type="SMART" id="SM00448">
    <property type="entry name" value="REC"/>
    <property type="match status" value="1"/>
</dbReference>
<dbReference type="InterPro" id="IPR001789">
    <property type="entry name" value="Sig_transdc_resp-reg_receiver"/>
</dbReference>
<dbReference type="SUPFAM" id="SSF52172">
    <property type="entry name" value="CheY-like"/>
    <property type="match status" value="1"/>
</dbReference>
<protein>
    <recommendedName>
        <fullName evidence="3">Response regulatory domain-containing protein</fullName>
    </recommendedName>
</protein>
<dbReference type="AlphaFoldDB" id="X1EAX4"/>
<organism evidence="4">
    <name type="scientific">marine sediment metagenome</name>
    <dbReference type="NCBI Taxonomy" id="412755"/>
    <lineage>
        <taxon>unclassified sequences</taxon>
        <taxon>metagenomes</taxon>
        <taxon>ecological metagenomes</taxon>
    </lineage>
</organism>
<proteinExistence type="predicted"/>